<sequence length="149" mass="16858">MKKLKIKIQKALNRDVIVCVRQVEHKMGLFRSIFVDETSYQELITLQRSSLILPIPENSSPSQMLGRSVIIAPCYEKEVRGKTEYFVLEYGTIFLINHLLWSVNGEVEGLQDGYLLMQVSEEHPVTQKLVDAAFAADTVISAAKSNMLN</sequence>
<comment type="caution">
    <text evidence="1">The sequence shown here is derived from an EMBL/GenBank/DDBJ whole genome shotgun (WGS) entry which is preliminary data.</text>
</comment>
<evidence type="ECO:0000313" key="2">
    <source>
        <dbReference type="Proteomes" id="UP000244128"/>
    </source>
</evidence>
<name>A0A2T5HXY9_9PROT</name>
<gene>
    <name evidence="1" type="ORF">C8R26_11733</name>
</gene>
<dbReference type="EMBL" id="QAOI01000017">
    <property type="protein sequence ID" value="PTQ76440.1"/>
    <property type="molecule type" value="Genomic_DNA"/>
</dbReference>
<proteinExistence type="predicted"/>
<organism evidence="1 2">
    <name type="scientific">Nitrosomonas oligotropha</name>
    <dbReference type="NCBI Taxonomy" id="42354"/>
    <lineage>
        <taxon>Bacteria</taxon>
        <taxon>Pseudomonadati</taxon>
        <taxon>Pseudomonadota</taxon>
        <taxon>Betaproteobacteria</taxon>
        <taxon>Nitrosomonadales</taxon>
        <taxon>Nitrosomonadaceae</taxon>
        <taxon>Nitrosomonas</taxon>
    </lineage>
</organism>
<dbReference type="Proteomes" id="UP000244128">
    <property type="component" value="Unassembled WGS sequence"/>
</dbReference>
<reference evidence="1 2" key="1">
    <citation type="submission" date="2018-04" db="EMBL/GenBank/DDBJ databases">
        <title>Active sludge and wastewater microbial communities from Klosterneuburg, Austria.</title>
        <authorList>
            <person name="Wagner M."/>
        </authorList>
    </citation>
    <scope>NUCLEOTIDE SEQUENCE [LARGE SCALE GENOMIC DNA]</scope>
    <source>
        <strain evidence="1 2">Nm49</strain>
    </source>
</reference>
<evidence type="ECO:0000313" key="1">
    <source>
        <dbReference type="EMBL" id="PTQ76440.1"/>
    </source>
</evidence>
<accession>A0A2T5HXY9</accession>
<dbReference type="RefSeq" id="WP_107803701.1">
    <property type="nucleotide sequence ID" value="NZ_QAOI01000017.1"/>
</dbReference>
<dbReference type="AlphaFoldDB" id="A0A2T5HXY9"/>
<protein>
    <submittedName>
        <fullName evidence="1">Uncharacterized protein</fullName>
    </submittedName>
</protein>